<dbReference type="EMBL" id="CP058561">
    <property type="protein sequence ID" value="QUH30176.1"/>
    <property type="molecule type" value="Genomic_DNA"/>
</dbReference>
<evidence type="ECO:0000313" key="4">
    <source>
        <dbReference type="Proteomes" id="UP000677305"/>
    </source>
</evidence>
<organism evidence="3 4">
    <name type="scientific">Vallitalea guaymasensis</name>
    <dbReference type="NCBI Taxonomy" id="1185412"/>
    <lineage>
        <taxon>Bacteria</taxon>
        <taxon>Bacillati</taxon>
        <taxon>Bacillota</taxon>
        <taxon>Clostridia</taxon>
        <taxon>Lachnospirales</taxon>
        <taxon>Vallitaleaceae</taxon>
        <taxon>Vallitalea</taxon>
    </lineage>
</organism>
<accession>A0A8J8SD74</accession>
<sequence>MMKKMMVLLLASILMVGTLGGCQKDSKTENTTQKENENEKGNKTSKETEKLEGHLVSKDPVELSIHLHLGNKISFKNSWEVFKKAEELTNVKLKGTASDSISDSAQAFNTMLASGDLSDILTYSLEDLSKYGMEGALIPLNDLIEEHAPNFNKYLQENPDVRKTITAADGNIYSIAFVPDGEAAAGYFMRTDWLEKLNLEVPKTVDDYYNVLKAFKERDPNGNNKADEIPFIDRGKGEITIRLVTLFGGHTSFYLDGDTVKYGPSEEAYRIGMENISKWYAEGLIDPEAFTRGSKARNILLGDNVGGATHDWFGSTSTFNDTLADKIQGFKFEPIAPPADINGKVWESTIRNNVPNKIKGAWGISVSNPHPVETIKYFDFWWSEEGRRLMNFGIEGEQYDLVDGKPIFKESLLNNDEPVISLLEQIGAQIQIGFHQDFAYEEQWMNPVAKQGARMYIDGKYCEKAFPSLVFTNEEQDLLNEKLTAIDTLQKEVTQKWILNAEDVNTGWDKYIKAMNNLGLKEVLEVYQNAYDRYMAQ</sequence>
<evidence type="ECO:0000256" key="1">
    <source>
        <dbReference type="SAM" id="MobiDB-lite"/>
    </source>
</evidence>
<dbReference type="SUPFAM" id="SSF53850">
    <property type="entry name" value="Periplasmic binding protein-like II"/>
    <property type="match status" value="1"/>
</dbReference>
<keyword evidence="4" id="KW-1185">Reference proteome</keyword>
<dbReference type="PANTHER" id="PTHR43649:SF12">
    <property type="entry name" value="DIACETYLCHITOBIOSE BINDING PROTEIN DASA"/>
    <property type="match status" value="1"/>
</dbReference>
<dbReference type="Proteomes" id="UP000677305">
    <property type="component" value="Chromosome"/>
</dbReference>
<keyword evidence="2" id="KW-0732">Signal</keyword>
<dbReference type="KEGG" id="vgu:HYG85_15125"/>
<dbReference type="PANTHER" id="PTHR43649">
    <property type="entry name" value="ARABINOSE-BINDING PROTEIN-RELATED"/>
    <property type="match status" value="1"/>
</dbReference>
<dbReference type="Gene3D" id="3.40.190.10">
    <property type="entry name" value="Periplasmic binding protein-like II"/>
    <property type="match status" value="2"/>
</dbReference>
<feature type="chain" id="PRO_5039160853" evidence="2">
    <location>
        <begin position="22"/>
        <end position="537"/>
    </location>
</feature>
<dbReference type="InterPro" id="IPR050490">
    <property type="entry name" value="Bact_solute-bd_prot1"/>
</dbReference>
<dbReference type="PROSITE" id="PS51257">
    <property type="entry name" value="PROKAR_LIPOPROTEIN"/>
    <property type="match status" value="1"/>
</dbReference>
<protein>
    <submittedName>
        <fullName evidence="3">Extracellular solute-binding protein</fullName>
    </submittedName>
</protein>
<name>A0A8J8SD74_9FIRM</name>
<dbReference type="RefSeq" id="WP_212690382.1">
    <property type="nucleotide sequence ID" value="NZ_CP058561.1"/>
</dbReference>
<feature type="signal peptide" evidence="2">
    <location>
        <begin position="1"/>
        <end position="21"/>
    </location>
</feature>
<reference evidence="3 4" key="1">
    <citation type="submission" date="2020-07" db="EMBL/GenBank/DDBJ databases">
        <title>Vallitalea guaymasensis genome.</title>
        <authorList>
            <person name="Postec A."/>
        </authorList>
    </citation>
    <scope>NUCLEOTIDE SEQUENCE [LARGE SCALE GENOMIC DNA]</scope>
    <source>
        <strain evidence="3 4">Ra1766G1</strain>
    </source>
</reference>
<evidence type="ECO:0000256" key="2">
    <source>
        <dbReference type="SAM" id="SignalP"/>
    </source>
</evidence>
<dbReference type="AlphaFoldDB" id="A0A8J8SD74"/>
<gene>
    <name evidence="3" type="ORF">HYG85_15125</name>
</gene>
<proteinExistence type="predicted"/>
<feature type="region of interest" description="Disordered" evidence="1">
    <location>
        <begin position="24"/>
        <end position="53"/>
    </location>
</feature>
<evidence type="ECO:0000313" key="3">
    <source>
        <dbReference type="EMBL" id="QUH30176.1"/>
    </source>
</evidence>